<keyword evidence="2" id="KW-1185">Reference proteome</keyword>
<sequence length="98" mass="10946">MNLGPSQAHVSGADATILCQYMRCYIFLLIKGYLMTDKSNNQAHIKWLPLLDDFAKCCVLLRYEFVTNPKLHTIVCVIIVCTHIGNGDISCIVSKSIV</sequence>
<organism evidence="1 2">
    <name type="scientific">Arachis hypogaea</name>
    <name type="common">Peanut</name>
    <dbReference type="NCBI Taxonomy" id="3818"/>
    <lineage>
        <taxon>Eukaryota</taxon>
        <taxon>Viridiplantae</taxon>
        <taxon>Streptophyta</taxon>
        <taxon>Embryophyta</taxon>
        <taxon>Tracheophyta</taxon>
        <taxon>Spermatophyta</taxon>
        <taxon>Magnoliopsida</taxon>
        <taxon>eudicotyledons</taxon>
        <taxon>Gunneridae</taxon>
        <taxon>Pentapetalae</taxon>
        <taxon>rosids</taxon>
        <taxon>fabids</taxon>
        <taxon>Fabales</taxon>
        <taxon>Fabaceae</taxon>
        <taxon>Papilionoideae</taxon>
        <taxon>50 kb inversion clade</taxon>
        <taxon>dalbergioids sensu lato</taxon>
        <taxon>Dalbergieae</taxon>
        <taxon>Pterocarpus clade</taxon>
        <taxon>Arachis</taxon>
    </lineage>
</organism>
<reference evidence="1 2" key="1">
    <citation type="submission" date="2019-01" db="EMBL/GenBank/DDBJ databases">
        <title>Sequencing of cultivated peanut Arachis hypogaea provides insights into genome evolution and oil improvement.</title>
        <authorList>
            <person name="Chen X."/>
        </authorList>
    </citation>
    <scope>NUCLEOTIDE SEQUENCE [LARGE SCALE GENOMIC DNA]</scope>
    <source>
        <strain evidence="2">cv. Fuhuasheng</strain>
        <tissue evidence="1">Leaves</tissue>
    </source>
</reference>
<protein>
    <submittedName>
        <fullName evidence="1">Uncharacterized protein</fullName>
    </submittedName>
</protein>
<name>A0A445DDT0_ARAHY</name>
<proteinExistence type="predicted"/>
<gene>
    <name evidence="1" type="ORF">Ahy_A04g018504</name>
</gene>
<comment type="caution">
    <text evidence="1">The sequence shown here is derived from an EMBL/GenBank/DDBJ whole genome shotgun (WGS) entry which is preliminary data.</text>
</comment>
<dbReference type="AlphaFoldDB" id="A0A445DDT0"/>
<dbReference type="Proteomes" id="UP000289738">
    <property type="component" value="Chromosome A04"/>
</dbReference>
<evidence type="ECO:0000313" key="2">
    <source>
        <dbReference type="Proteomes" id="UP000289738"/>
    </source>
</evidence>
<accession>A0A445DDT0</accession>
<dbReference type="EMBL" id="SDMP01000004">
    <property type="protein sequence ID" value="RYR61340.1"/>
    <property type="molecule type" value="Genomic_DNA"/>
</dbReference>
<evidence type="ECO:0000313" key="1">
    <source>
        <dbReference type="EMBL" id="RYR61340.1"/>
    </source>
</evidence>